<feature type="transmembrane region" description="Helical" evidence="2">
    <location>
        <begin position="113"/>
        <end position="133"/>
    </location>
</feature>
<name>A0A286UQ20_9AGAM</name>
<keyword evidence="2" id="KW-0472">Membrane</keyword>
<reference evidence="4 5" key="1">
    <citation type="journal article" date="2017" name="Mol. Ecol.">
        <title>Comparative and population genomic landscape of Phellinus noxius: A hypervariable fungus causing root rot in trees.</title>
        <authorList>
            <person name="Chung C.L."/>
            <person name="Lee T.J."/>
            <person name="Akiba M."/>
            <person name="Lee H.H."/>
            <person name="Kuo T.H."/>
            <person name="Liu D."/>
            <person name="Ke H.M."/>
            <person name="Yokoi T."/>
            <person name="Roa M.B."/>
            <person name="Lu M.J."/>
            <person name="Chang Y.Y."/>
            <person name="Ann P.J."/>
            <person name="Tsai J.N."/>
            <person name="Chen C.Y."/>
            <person name="Tzean S.S."/>
            <person name="Ota Y."/>
            <person name="Hattori T."/>
            <person name="Sahashi N."/>
            <person name="Liou R.F."/>
            <person name="Kikuchi T."/>
            <person name="Tsai I.J."/>
        </authorList>
    </citation>
    <scope>NUCLEOTIDE SEQUENCE [LARGE SCALE GENOMIC DNA]</scope>
    <source>
        <strain evidence="4 5">FFPRI411160</strain>
    </source>
</reference>
<protein>
    <recommendedName>
        <fullName evidence="3">DUF6533 domain-containing protein</fullName>
    </recommendedName>
</protein>
<feature type="region of interest" description="Disordered" evidence="1">
    <location>
        <begin position="293"/>
        <end position="313"/>
    </location>
</feature>
<comment type="caution">
    <text evidence="4">The sequence shown here is derived from an EMBL/GenBank/DDBJ whole genome shotgun (WGS) entry which is preliminary data.</text>
</comment>
<evidence type="ECO:0000313" key="5">
    <source>
        <dbReference type="Proteomes" id="UP000217199"/>
    </source>
</evidence>
<evidence type="ECO:0000313" key="4">
    <source>
        <dbReference type="EMBL" id="PAV21703.1"/>
    </source>
</evidence>
<dbReference type="Pfam" id="PF20151">
    <property type="entry name" value="DUF6533"/>
    <property type="match status" value="1"/>
</dbReference>
<evidence type="ECO:0000256" key="2">
    <source>
        <dbReference type="SAM" id="Phobius"/>
    </source>
</evidence>
<accession>A0A286UQ20</accession>
<dbReference type="AlphaFoldDB" id="A0A286UQ20"/>
<feature type="transmembrane region" description="Helical" evidence="2">
    <location>
        <begin position="139"/>
        <end position="160"/>
    </location>
</feature>
<feature type="transmembrane region" description="Helical" evidence="2">
    <location>
        <begin position="263"/>
        <end position="284"/>
    </location>
</feature>
<evidence type="ECO:0000256" key="1">
    <source>
        <dbReference type="SAM" id="MobiDB-lite"/>
    </source>
</evidence>
<feature type="transmembrane region" description="Helical" evidence="2">
    <location>
        <begin position="227"/>
        <end position="251"/>
    </location>
</feature>
<keyword evidence="2" id="KW-1133">Transmembrane helix</keyword>
<dbReference type="OrthoDB" id="2952413at2759"/>
<organism evidence="4 5">
    <name type="scientific">Pyrrhoderma noxium</name>
    <dbReference type="NCBI Taxonomy" id="2282107"/>
    <lineage>
        <taxon>Eukaryota</taxon>
        <taxon>Fungi</taxon>
        <taxon>Dikarya</taxon>
        <taxon>Basidiomycota</taxon>
        <taxon>Agaricomycotina</taxon>
        <taxon>Agaricomycetes</taxon>
        <taxon>Hymenochaetales</taxon>
        <taxon>Hymenochaetaceae</taxon>
        <taxon>Pyrrhoderma</taxon>
    </lineage>
</organism>
<proteinExistence type="predicted"/>
<evidence type="ECO:0000259" key="3">
    <source>
        <dbReference type="Pfam" id="PF20151"/>
    </source>
</evidence>
<keyword evidence="2" id="KW-0812">Transmembrane</keyword>
<dbReference type="EMBL" id="NBII01000002">
    <property type="protein sequence ID" value="PAV21703.1"/>
    <property type="molecule type" value="Genomic_DNA"/>
</dbReference>
<feature type="transmembrane region" description="Helical" evidence="2">
    <location>
        <begin position="172"/>
        <end position="191"/>
    </location>
</feature>
<gene>
    <name evidence="4" type="ORF">PNOK_0166000</name>
</gene>
<dbReference type="Proteomes" id="UP000217199">
    <property type="component" value="Unassembled WGS sequence"/>
</dbReference>
<dbReference type="InterPro" id="IPR045340">
    <property type="entry name" value="DUF6533"/>
</dbReference>
<keyword evidence="5" id="KW-1185">Reference proteome</keyword>
<dbReference type="InParanoid" id="A0A286UQ20"/>
<sequence>MQIPSSAVKILVPRQSSDVEPIPIELAIDVVSEYGINTYTQIALATALFYSIMTTLDRESRTIWINPCQLPSIIFFINRYYPCLHLILIHSDSPARLVNNTLRCNVTTWIHTLEYVTVWSVNYVLLLRVLALYSQRRRVSIILHILLCTILSLSFAIEIYCKFKQEAAVAGMGGYAFCGMGSVASPAFQIIPPLSTFIFEVILLCLALYQSTVLYKEAGRKLKGIELVTVLVMDQVSFFIAIMLLTVVSLIDTWINPLSESGLIILNIFASPTVSCIIGSLLMFRLKEAARKGTNSGISKPTNPRTTSAMIFN</sequence>
<feature type="domain" description="DUF6533" evidence="3">
    <location>
        <begin position="39"/>
        <end position="83"/>
    </location>
</feature>
<feature type="transmembrane region" description="Helical" evidence="2">
    <location>
        <begin position="197"/>
        <end position="215"/>
    </location>
</feature>